<dbReference type="PANTHER" id="PTHR30055">
    <property type="entry name" value="HTH-TYPE TRANSCRIPTIONAL REGULATOR RUTR"/>
    <property type="match status" value="1"/>
</dbReference>
<dbReference type="Pfam" id="PF02909">
    <property type="entry name" value="TetR_C_1"/>
    <property type="match status" value="1"/>
</dbReference>
<dbReference type="GO" id="GO:0003700">
    <property type="term" value="F:DNA-binding transcription factor activity"/>
    <property type="evidence" value="ECO:0007669"/>
    <property type="project" value="TreeGrafter"/>
</dbReference>
<dbReference type="PROSITE" id="PS50977">
    <property type="entry name" value="HTH_TETR_2"/>
    <property type="match status" value="1"/>
</dbReference>
<keyword evidence="3" id="KW-0804">Transcription</keyword>
<sequence length="218" mass="24306">MASTKELQVPKRRARNSLSEELILDTALRIVAEGQTLSIRFVADKLNCSPMALYRHFPNKQSLVLALIDRVMEEMPLNPVGETWEERVLSWASSHLQTLQANPWAISLLMENPDPGRNVRMTGETLLRELGASKQPEERVIATFSAILALNYGWAGFTSNARTSARRTKSIVSLGSRNPSAQELPVTARYWTQITKVGTREQHLVAVSLLISGLVVNE</sequence>
<gene>
    <name evidence="6" type="ORF">HRU87_05670</name>
</gene>
<dbReference type="SUPFAM" id="SSF48498">
    <property type="entry name" value="Tetracyclin repressor-like, C-terminal domain"/>
    <property type="match status" value="1"/>
</dbReference>
<dbReference type="AlphaFoldDB" id="A0A7D4TRX8"/>
<dbReference type="GO" id="GO:0000976">
    <property type="term" value="F:transcription cis-regulatory region binding"/>
    <property type="evidence" value="ECO:0007669"/>
    <property type="project" value="TreeGrafter"/>
</dbReference>
<dbReference type="GO" id="GO:0045892">
    <property type="term" value="P:negative regulation of DNA-templated transcription"/>
    <property type="evidence" value="ECO:0007669"/>
    <property type="project" value="InterPro"/>
</dbReference>
<feature type="domain" description="HTH tetR-type" evidence="5">
    <location>
        <begin position="17"/>
        <end position="75"/>
    </location>
</feature>
<name>A0A7D4TRX8_9MICO</name>
<dbReference type="InterPro" id="IPR009057">
    <property type="entry name" value="Homeodomain-like_sf"/>
</dbReference>
<protein>
    <submittedName>
        <fullName evidence="6">TetR/AcrR family transcriptional regulator</fullName>
    </submittedName>
</protein>
<dbReference type="Pfam" id="PF00440">
    <property type="entry name" value="TetR_N"/>
    <property type="match status" value="1"/>
</dbReference>
<evidence type="ECO:0000313" key="6">
    <source>
        <dbReference type="EMBL" id="QKJ25653.1"/>
    </source>
</evidence>
<keyword evidence="2 4" id="KW-0238">DNA-binding</keyword>
<dbReference type="SUPFAM" id="SSF46689">
    <property type="entry name" value="Homeodomain-like"/>
    <property type="match status" value="1"/>
</dbReference>
<dbReference type="InterPro" id="IPR001647">
    <property type="entry name" value="HTH_TetR"/>
</dbReference>
<dbReference type="InterPro" id="IPR036271">
    <property type="entry name" value="Tet_transcr_reg_TetR-rel_C_sf"/>
</dbReference>
<evidence type="ECO:0000256" key="2">
    <source>
        <dbReference type="ARBA" id="ARBA00023125"/>
    </source>
</evidence>
<evidence type="ECO:0000313" key="7">
    <source>
        <dbReference type="Proteomes" id="UP000501003"/>
    </source>
</evidence>
<evidence type="ECO:0000256" key="4">
    <source>
        <dbReference type="PROSITE-ProRule" id="PRU00335"/>
    </source>
</evidence>
<evidence type="ECO:0000259" key="5">
    <source>
        <dbReference type="PROSITE" id="PS50977"/>
    </source>
</evidence>
<evidence type="ECO:0000256" key="3">
    <source>
        <dbReference type="ARBA" id="ARBA00023163"/>
    </source>
</evidence>
<reference evidence="6 7" key="1">
    <citation type="submission" date="2020-05" db="EMBL/GenBank/DDBJ databases">
        <title>Aquirufa sp. strain 15G-AUS-rot a new Aquirufa species.</title>
        <authorList>
            <person name="Pitt A."/>
            <person name="Hahn M.W."/>
        </authorList>
    </citation>
    <scope>NUCLEOTIDE SEQUENCE [LARGE SCALE GENOMIC DNA]</scope>
    <source>
        <strain evidence="6 7">15G-AUS-rot</strain>
    </source>
</reference>
<dbReference type="RefSeq" id="WP_173493950.1">
    <property type="nucleotide sequence ID" value="NZ_CP054056.1"/>
</dbReference>
<keyword evidence="7" id="KW-1185">Reference proteome</keyword>
<dbReference type="Proteomes" id="UP000501003">
    <property type="component" value="Chromosome"/>
</dbReference>
<feature type="DNA-binding region" description="H-T-H motif" evidence="4">
    <location>
        <begin position="38"/>
        <end position="57"/>
    </location>
</feature>
<dbReference type="EMBL" id="CP054056">
    <property type="protein sequence ID" value="QKJ25653.1"/>
    <property type="molecule type" value="Genomic_DNA"/>
</dbReference>
<organism evidence="6 7">
    <name type="scientific">Aquiluna borgnonia</name>
    <dbReference type="NCBI Taxonomy" id="2499157"/>
    <lineage>
        <taxon>Bacteria</taxon>
        <taxon>Bacillati</taxon>
        <taxon>Actinomycetota</taxon>
        <taxon>Actinomycetes</taxon>
        <taxon>Micrococcales</taxon>
        <taxon>Microbacteriaceae</taxon>
        <taxon>Luna cluster</taxon>
        <taxon>Luna-1 subcluster</taxon>
        <taxon>Aquiluna</taxon>
    </lineage>
</organism>
<dbReference type="KEGG" id="aqg:HRU87_05670"/>
<accession>A0A7D4TRX8</accession>
<dbReference type="Gene3D" id="1.10.357.10">
    <property type="entry name" value="Tetracycline Repressor, domain 2"/>
    <property type="match status" value="1"/>
</dbReference>
<evidence type="ECO:0000256" key="1">
    <source>
        <dbReference type="ARBA" id="ARBA00023015"/>
    </source>
</evidence>
<keyword evidence="1" id="KW-0805">Transcription regulation</keyword>
<dbReference type="InterPro" id="IPR050109">
    <property type="entry name" value="HTH-type_TetR-like_transc_reg"/>
</dbReference>
<dbReference type="InterPro" id="IPR004111">
    <property type="entry name" value="Repressor_TetR_C"/>
</dbReference>
<proteinExistence type="predicted"/>
<dbReference type="PANTHER" id="PTHR30055:SF151">
    <property type="entry name" value="TRANSCRIPTIONAL REGULATORY PROTEIN"/>
    <property type="match status" value="1"/>
</dbReference>